<dbReference type="PANTHER" id="PTHR32332:SF20">
    <property type="entry name" value="2-NITROPROPANE DIOXYGENASE-LIKE PROTEIN"/>
    <property type="match status" value="1"/>
</dbReference>
<dbReference type="EMBL" id="FNDK01000045">
    <property type="protein sequence ID" value="SDI41060.1"/>
    <property type="molecule type" value="Genomic_DNA"/>
</dbReference>
<name>A0A1G8KE00_9BACI</name>
<keyword evidence="7" id="KW-1185">Reference proteome</keyword>
<sequence length="326" mass="34945">MELKSRITEQLAIDYPIIEGGMAHIGDGRLAAAVTNAGGLGQVAASGFSPRRFREQIDIAAQAANGSLGVNVPIGTSFNYQAYFEIIREKKDVLSAVSLSSGDPRGHTQMLKELGLTVMVVVASVRQAVVAEEAGADIIICEGFEAGGRNSPMELTLFTLIPSISKHVSLPVIAAGGISNGKAMLGAFALGAEGVQVGTRFIATEECAAHETYKRSLVEAKDEQSTVIERSIGSVNRVLMSPYVQEVQKREEKRLPFYDLFTYINGQRNRIAAIQGDMENGWVHAGQGIGAIGSITSVQNVIDEYIQDMKQAAKQLDDNTALLMKT</sequence>
<dbReference type="OrthoDB" id="9778912at2"/>
<keyword evidence="4" id="KW-0288">FMN</keyword>
<evidence type="ECO:0000256" key="2">
    <source>
        <dbReference type="ARBA" id="ARBA00013457"/>
    </source>
</evidence>
<evidence type="ECO:0000313" key="7">
    <source>
        <dbReference type="Proteomes" id="UP000199163"/>
    </source>
</evidence>
<dbReference type="GO" id="GO:0018580">
    <property type="term" value="F:nitronate monooxygenase activity"/>
    <property type="evidence" value="ECO:0007669"/>
    <property type="project" value="InterPro"/>
</dbReference>
<dbReference type="Pfam" id="PF03060">
    <property type="entry name" value="NMO"/>
    <property type="match status" value="2"/>
</dbReference>
<dbReference type="Gene3D" id="3.20.20.70">
    <property type="entry name" value="Aldolase class I"/>
    <property type="match status" value="1"/>
</dbReference>
<evidence type="ECO:0000256" key="3">
    <source>
        <dbReference type="ARBA" id="ARBA00022630"/>
    </source>
</evidence>
<dbReference type="CDD" id="cd04730">
    <property type="entry name" value="NPD_like"/>
    <property type="match status" value="1"/>
</dbReference>
<keyword evidence="5" id="KW-0560">Oxidoreductase</keyword>
<evidence type="ECO:0000256" key="5">
    <source>
        <dbReference type="ARBA" id="ARBA00023002"/>
    </source>
</evidence>
<reference evidence="6 7" key="1">
    <citation type="submission" date="2016-10" db="EMBL/GenBank/DDBJ databases">
        <authorList>
            <person name="de Groot N.N."/>
        </authorList>
    </citation>
    <scope>NUCLEOTIDE SEQUENCE [LARGE SCALE GENOMIC DNA]</scope>
    <source>
        <strain evidence="6 7">DSM 21632</strain>
    </source>
</reference>
<dbReference type="InterPro" id="IPR013785">
    <property type="entry name" value="Aldolase_TIM"/>
</dbReference>
<gene>
    <name evidence="6" type="ORF">SAMN05192534_1455</name>
</gene>
<dbReference type="STRING" id="568899.SAMN05192534_1455"/>
<dbReference type="Proteomes" id="UP000199163">
    <property type="component" value="Unassembled WGS sequence"/>
</dbReference>
<dbReference type="AlphaFoldDB" id="A0A1G8KE00"/>
<evidence type="ECO:0000313" key="6">
    <source>
        <dbReference type="EMBL" id="SDI41060.1"/>
    </source>
</evidence>
<keyword evidence="3" id="KW-0285">Flavoprotein</keyword>
<dbReference type="RefSeq" id="WP_091276968.1">
    <property type="nucleotide sequence ID" value="NZ_FNDK01000045.1"/>
</dbReference>
<organism evidence="6 7">
    <name type="scientific">Alteribacillus persepolensis</name>
    <dbReference type="NCBI Taxonomy" id="568899"/>
    <lineage>
        <taxon>Bacteria</taxon>
        <taxon>Bacillati</taxon>
        <taxon>Bacillota</taxon>
        <taxon>Bacilli</taxon>
        <taxon>Bacillales</taxon>
        <taxon>Bacillaceae</taxon>
        <taxon>Alteribacillus</taxon>
    </lineage>
</organism>
<dbReference type="InterPro" id="IPR004136">
    <property type="entry name" value="NMO"/>
</dbReference>
<comment type="function">
    <text evidence="1">Nitronate monooxygenase that uses molecular oxygen to catalyze the oxidative denitrification of alkyl nitronates. Acts on propionate 3-nitronate (P3N), the presumed physiological substrate. Probably functions in the detoxification of P3N, a metabolic poison produced by plants and fungi as a defense mechanism.</text>
</comment>
<accession>A0A1G8KE00</accession>
<dbReference type="PANTHER" id="PTHR32332">
    <property type="entry name" value="2-NITROPROPANE DIOXYGENASE"/>
    <property type="match status" value="1"/>
</dbReference>
<protein>
    <recommendedName>
        <fullName evidence="2">Probable nitronate monooxygenase</fullName>
    </recommendedName>
</protein>
<proteinExistence type="predicted"/>
<evidence type="ECO:0000256" key="1">
    <source>
        <dbReference type="ARBA" id="ARBA00003535"/>
    </source>
</evidence>
<dbReference type="SUPFAM" id="SSF51412">
    <property type="entry name" value="Inosine monophosphate dehydrogenase (IMPDH)"/>
    <property type="match status" value="1"/>
</dbReference>
<evidence type="ECO:0000256" key="4">
    <source>
        <dbReference type="ARBA" id="ARBA00022643"/>
    </source>
</evidence>